<proteinExistence type="predicted"/>
<keyword evidence="2" id="KW-1185">Reference proteome</keyword>
<gene>
    <name evidence="1" type="ORF">GCM10009862_31460</name>
</gene>
<organism evidence="1 2">
    <name type="scientific">Microbacterium binotii</name>
    <dbReference type="NCBI Taxonomy" id="462710"/>
    <lineage>
        <taxon>Bacteria</taxon>
        <taxon>Bacillati</taxon>
        <taxon>Actinomycetota</taxon>
        <taxon>Actinomycetes</taxon>
        <taxon>Micrococcales</taxon>
        <taxon>Microbacteriaceae</taxon>
        <taxon>Microbacterium</taxon>
    </lineage>
</organism>
<dbReference type="Proteomes" id="UP001500274">
    <property type="component" value="Unassembled WGS sequence"/>
</dbReference>
<evidence type="ECO:0000313" key="2">
    <source>
        <dbReference type="Proteomes" id="UP001500274"/>
    </source>
</evidence>
<protein>
    <submittedName>
        <fullName evidence="1">Uncharacterized protein</fullName>
    </submittedName>
</protein>
<evidence type="ECO:0000313" key="1">
    <source>
        <dbReference type="EMBL" id="GAA2590823.1"/>
    </source>
</evidence>
<accession>A0ABN3PQE1</accession>
<reference evidence="1 2" key="1">
    <citation type="journal article" date="2019" name="Int. J. Syst. Evol. Microbiol.">
        <title>The Global Catalogue of Microorganisms (GCM) 10K type strain sequencing project: providing services to taxonomists for standard genome sequencing and annotation.</title>
        <authorList>
            <consortium name="The Broad Institute Genomics Platform"/>
            <consortium name="The Broad Institute Genome Sequencing Center for Infectious Disease"/>
            <person name="Wu L."/>
            <person name="Ma J."/>
        </authorList>
    </citation>
    <scope>NUCLEOTIDE SEQUENCE [LARGE SCALE GENOMIC DNA]</scope>
    <source>
        <strain evidence="1 2">JCM 16365</strain>
    </source>
</reference>
<sequence>MDVHEELLRGPRGRRWCLNCVSDVDEAVASSLFWLARERDPHPGTLLRFGSGEPDAHEDPSFTDVEVAAAIDSADVSAVTPAIARAALASSVDIARYWQEPDGTDIVAALPIVRASLSTVASRLAVVMPELTAPAAVQQWTVQWCPVSESAPIERSAAEILQRWSIEQHEDEQRSRRERPADPRANWSGTWWSVPQQLLASRGTPLAALDMVEDPLGWEVATVVPISGRGEILEIGSADDWARLCRAYPTEVTASRRHDWFRVTGRDGRWLIPDWERVAQRWDAVHLTTLGYLSAATTLIPIDDEYASVIAGWGPDSTIWLTDSARETDGRRMQWERAGNSAQWRVADAAS</sequence>
<comment type="caution">
    <text evidence="1">The sequence shown here is derived from an EMBL/GenBank/DDBJ whole genome shotgun (WGS) entry which is preliminary data.</text>
</comment>
<dbReference type="EMBL" id="BAAARI010000038">
    <property type="protein sequence ID" value="GAA2590823.1"/>
    <property type="molecule type" value="Genomic_DNA"/>
</dbReference>
<name>A0ABN3PQE1_9MICO</name>